<protein>
    <submittedName>
        <fullName evidence="2">Uncharacterized protein</fullName>
    </submittedName>
</protein>
<sequence length="562" mass="57736">MSTSSWQLRPTVQATRIDGGLHLRSWDTSLTLDGAPQLWRLWQLLTRRLASGRTTADLRDLSPRPPVALALYRLADLLREHDLLVRVPEHWAGTGYARAPADACGPAPVPPPAVATWLASVATDPAASWTGIGREPVTVTGAGPAATAAIEALTAAGARVRRAATRIDPPRDAGRVTLAASDGRAVVTGASATIGYVTPVGLGPQLRAQSSLIAERLGLGSAATAPGDPVSVVAGACAAHRLLGALAELTDPTEPTALVVRSDPLRATAHPWPPGVRSPAVDAPDRRDDAVHAGLPTSLTDPELGVLPPVELDDLPQLPVGLARCRVGGVPGPAGGTLVTGHGPDTSTARLHATLAAVELLSVSTGGAAVLACGVDRSHAEGVLLRRLARRSVASAGVTSGEAVPPSAFDAPAARRWWRTLTRRLGVPATVHVRRLAPGAQLAVVCGPDTTDPGGWMELGWAIEATAHDAVAFAALAAVATVGWRAHRPGPPYSHGPCGASPRVSRSTAPVPDGSEREAALRRSLRTLVGAPAEPIVVTPPAPLAAALRTVGLVVLRAGDDR</sequence>
<keyword evidence="3" id="KW-1185">Reference proteome</keyword>
<proteinExistence type="predicted"/>
<evidence type="ECO:0000313" key="2">
    <source>
        <dbReference type="EMBL" id="MDT0529115.1"/>
    </source>
</evidence>
<accession>A0ABU2WU71</accession>
<comment type="caution">
    <text evidence="2">The sequence shown here is derived from an EMBL/GenBank/DDBJ whole genome shotgun (WGS) entry which is preliminary data.</text>
</comment>
<evidence type="ECO:0000313" key="3">
    <source>
        <dbReference type="Proteomes" id="UP001180973"/>
    </source>
</evidence>
<dbReference type="EMBL" id="JAVRFL010000008">
    <property type="protein sequence ID" value="MDT0529115.1"/>
    <property type="molecule type" value="Genomic_DNA"/>
</dbReference>
<name>A0ABU2WU71_9ACTN</name>
<dbReference type="Proteomes" id="UP001180973">
    <property type="component" value="Unassembled WGS sequence"/>
</dbReference>
<reference evidence="2" key="1">
    <citation type="submission" date="2023-09" db="EMBL/GenBank/DDBJ databases">
        <title>30 novel species of actinomycetes from the DSMZ collection.</title>
        <authorList>
            <person name="Nouioui I."/>
        </authorList>
    </citation>
    <scope>NUCLEOTIDE SEQUENCE</scope>
    <source>
        <strain evidence="2">DSM 115977</strain>
    </source>
</reference>
<feature type="region of interest" description="Disordered" evidence="1">
    <location>
        <begin position="493"/>
        <end position="519"/>
    </location>
</feature>
<dbReference type="RefSeq" id="WP_311411289.1">
    <property type="nucleotide sequence ID" value="NZ_JAVRFL010000008.1"/>
</dbReference>
<evidence type="ECO:0000256" key="1">
    <source>
        <dbReference type="SAM" id="MobiDB-lite"/>
    </source>
</evidence>
<organism evidence="2 3">
    <name type="scientific">Micromonospora reichwaldensis</name>
    <dbReference type="NCBI Taxonomy" id="3075516"/>
    <lineage>
        <taxon>Bacteria</taxon>
        <taxon>Bacillati</taxon>
        <taxon>Actinomycetota</taxon>
        <taxon>Actinomycetes</taxon>
        <taxon>Micromonosporales</taxon>
        <taxon>Micromonosporaceae</taxon>
        <taxon>Micromonospora</taxon>
    </lineage>
</organism>
<gene>
    <name evidence="2" type="ORF">RM555_08915</name>
</gene>